<dbReference type="InterPro" id="IPR010865">
    <property type="entry name" value="DUF1499"/>
</dbReference>
<dbReference type="AlphaFoldDB" id="A0AA48M1V8"/>
<proteinExistence type="predicted"/>
<protein>
    <recommendedName>
        <fullName evidence="3">DUF1499 domain-containing protein</fullName>
    </recommendedName>
</protein>
<feature type="transmembrane region" description="Helical" evidence="1">
    <location>
        <begin position="58"/>
        <end position="77"/>
    </location>
</feature>
<evidence type="ECO:0000256" key="1">
    <source>
        <dbReference type="SAM" id="Phobius"/>
    </source>
</evidence>
<evidence type="ECO:0000313" key="2">
    <source>
        <dbReference type="EMBL" id="CAJ0863612.1"/>
    </source>
</evidence>
<evidence type="ECO:0008006" key="3">
    <source>
        <dbReference type="Google" id="ProtNLM"/>
    </source>
</evidence>
<feature type="transmembrane region" description="Helical" evidence="1">
    <location>
        <begin position="89"/>
        <end position="114"/>
    </location>
</feature>
<dbReference type="Pfam" id="PF07386">
    <property type="entry name" value="DUF1499"/>
    <property type="match status" value="1"/>
</dbReference>
<keyword evidence="1" id="KW-0812">Transmembrane</keyword>
<organism evidence="2">
    <name type="scientific">freshwater sediment metagenome</name>
    <dbReference type="NCBI Taxonomy" id="556182"/>
    <lineage>
        <taxon>unclassified sequences</taxon>
        <taxon>metagenomes</taxon>
        <taxon>ecological metagenomes</taxon>
    </lineage>
</organism>
<keyword evidence="1" id="KW-0472">Membrane</keyword>
<sequence length="301" mass="32274">MSPHLVNGVSTPGLIRGFTAPALHFAACLAKNGDELESEADFPMRRTLPPEPWSQVALWSRSVAVFAATVALLTVLLARLKIIAPVSALASLGAAVALALVALLLVGASSVVMWRTGRRGAGAAFVGALIAITTLAYPSYLAFESIRLPVLSDISTDVANPPYFSLSRAAYEAREGFQPKGVTQKAREYQRAAYPDVEPIVVDLDSDEAFALVLRTAKAIGWKVVDQRPPGGRTGEGHADFVDKTLIMGLDEDVTVRLKPLPGQTRIDLRAASRYGRHDFGANAQRILAFAEELQTQLDAK</sequence>
<accession>A0AA48M1V8</accession>
<dbReference type="EMBL" id="OY288114">
    <property type="protein sequence ID" value="CAJ0863612.1"/>
    <property type="molecule type" value="Genomic_DNA"/>
</dbReference>
<gene>
    <name evidence="2" type="ORF">AMST5_01596</name>
</gene>
<reference evidence="2" key="1">
    <citation type="submission" date="2023-07" db="EMBL/GenBank/DDBJ databases">
        <authorList>
            <person name="Pelsma A.J. K."/>
        </authorList>
    </citation>
    <scope>NUCLEOTIDE SEQUENCE</scope>
</reference>
<keyword evidence="1" id="KW-1133">Transmembrane helix</keyword>
<feature type="transmembrane region" description="Helical" evidence="1">
    <location>
        <begin position="120"/>
        <end position="143"/>
    </location>
</feature>
<name>A0AA48M1V8_9ZZZZ</name>